<dbReference type="OrthoDB" id="10064411at2759"/>
<evidence type="ECO:0000259" key="1">
    <source>
        <dbReference type="Pfam" id="PF09791"/>
    </source>
</evidence>
<dbReference type="KEGG" id="bdr:105222092"/>
<feature type="domain" description="Oxidoreductase-like" evidence="1">
    <location>
        <begin position="40"/>
        <end position="65"/>
    </location>
</feature>
<dbReference type="PANTHER" id="PTHR21193">
    <property type="entry name" value="OXIDOREDUCTASE-LIKE DOMAIN-CONTAINING PROTEIN 1"/>
    <property type="match status" value="1"/>
</dbReference>
<dbReference type="Pfam" id="PF09791">
    <property type="entry name" value="Oxidored-like"/>
    <property type="match status" value="1"/>
</dbReference>
<dbReference type="GeneID" id="105222092"/>
<gene>
    <name evidence="2" type="primary">CQ090</name>
</gene>
<dbReference type="RefSeq" id="XP_011197579.2">
    <property type="nucleotide sequence ID" value="XM_011199277.3"/>
</dbReference>
<reference evidence="2" key="1">
    <citation type="journal article" date="2014" name="BMC Genomics">
        <title>Characterizing the developmental transcriptome of the oriental fruit fly, Bactrocera dorsalis (Diptera: Tephritidae) through comparative genomic analysis with Drosophila melanogaster utilizing modENCODE datasets.</title>
        <authorList>
            <person name="Geib S.M."/>
            <person name="Calla B."/>
            <person name="Hall B."/>
            <person name="Hou S."/>
            <person name="Manoukis N.C."/>
        </authorList>
    </citation>
    <scope>NUCLEOTIDE SEQUENCE</scope>
    <source>
        <strain evidence="2">Punador</strain>
    </source>
</reference>
<dbReference type="PANTHER" id="PTHR21193:SF3">
    <property type="entry name" value="OXIDOREDUCTASE-LIKE DOMAIN-CONTAINING PROTEIN 1"/>
    <property type="match status" value="1"/>
</dbReference>
<evidence type="ECO:0000313" key="2">
    <source>
        <dbReference type="EMBL" id="JAC54626.1"/>
    </source>
</evidence>
<sequence>MYAAFRQILPKLVWLKPLPKFLVNQQTRILTQQPEHIKLPPTPKPCCLAGCTNCVWVEYAHKIADLLNGCDEKAQEIVLNKVPDPVLRSFLKVELKSIRQQREREQLDD</sequence>
<organism evidence="2">
    <name type="scientific">Bactrocera dorsalis</name>
    <name type="common">Oriental fruit fly</name>
    <name type="synonym">Dacus dorsalis</name>
    <dbReference type="NCBI Taxonomy" id="27457"/>
    <lineage>
        <taxon>Eukaryota</taxon>
        <taxon>Metazoa</taxon>
        <taxon>Ecdysozoa</taxon>
        <taxon>Arthropoda</taxon>
        <taxon>Hexapoda</taxon>
        <taxon>Insecta</taxon>
        <taxon>Pterygota</taxon>
        <taxon>Neoptera</taxon>
        <taxon>Endopterygota</taxon>
        <taxon>Diptera</taxon>
        <taxon>Brachycera</taxon>
        <taxon>Muscomorpha</taxon>
        <taxon>Tephritoidea</taxon>
        <taxon>Tephritidae</taxon>
        <taxon>Bactrocera</taxon>
        <taxon>Bactrocera</taxon>
    </lineage>
</organism>
<dbReference type="InterPro" id="IPR039251">
    <property type="entry name" value="OXLD1"/>
</dbReference>
<dbReference type="GO" id="GO:0005739">
    <property type="term" value="C:mitochondrion"/>
    <property type="evidence" value="ECO:0007669"/>
    <property type="project" value="TreeGrafter"/>
</dbReference>
<dbReference type="EMBL" id="GAKP01004326">
    <property type="protein sequence ID" value="JAC54626.1"/>
    <property type="molecule type" value="Transcribed_RNA"/>
</dbReference>
<name>A0A034WGB7_BACDO</name>
<dbReference type="InterPro" id="IPR019180">
    <property type="entry name" value="Oxidoreductase-like_N"/>
</dbReference>
<accession>A0A034WGB7</accession>
<protein>
    <submittedName>
        <fullName evidence="2">Oxidoreductase-like domain-containing protein 1</fullName>
    </submittedName>
</protein>
<dbReference type="AlphaFoldDB" id="A0A034WGB7"/>
<proteinExistence type="predicted"/>